<keyword evidence="1" id="KW-1133">Transmembrane helix</keyword>
<protein>
    <recommendedName>
        <fullName evidence="2">DUF6533 domain-containing protein</fullName>
    </recommendedName>
</protein>
<dbReference type="RefSeq" id="XP_041157739.1">
    <property type="nucleotide sequence ID" value="XM_041308746.1"/>
</dbReference>
<reference evidence="3" key="1">
    <citation type="journal article" date="2020" name="New Phytol.">
        <title>Comparative genomics reveals dynamic genome evolution in host specialist ectomycorrhizal fungi.</title>
        <authorList>
            <person name="Lofgren L.A."/>
            <person name="Nguyen N.H."/>
            <person name="Vilgalys R."/>
            <person name="Ruytinx J."/>
            <person name="Liao H.L."/>
            <person name="Branco S."/>
            <person name="Kuo A."/>
            <person name="LaButti K."/>
            <person name="Lipzen A."/>
            <person name="Andreopoulos W."/>
            <person name="Pangilinan J."/>
            <person name="Riley R."/>
            <person name="Hundley H."/>
            <person name="Na H."/>
            <person name="Barry K."/>
            <person name="Grigoriev I.V."/>
            <person name="Stajich J.E."/>
            <person name="Kennedy P.G."/>
        </authorList>
    </citation>
    <scope>NUCLEOTIDE SEQUENCE</scope>
    <source>
        <strain evidence="3">S12</strain>
    </source>
</reference>
<dbReference type="GeneID" id="64602510"/>
<dbReference type="OrthoDB" id="2952413at2759"/>
<feature type="transmembrane region" description="Helical" evidence="1">
    <location>
        <begin position="119"/>
        <end position="141"/>
    </location>
</feature>
<dbReference type="InterPro" id="IPR045340">
    <property type="entry name" value="DUF6533"/>
</dbReference>
<keyword evidence="4" id="KW-1185">Reference proteome</keyword>
<evidence type="ECO:0000259" key="2">
    <source>
        <dbReference type="Pfam" id="PF20151"/>
    </source>
</evidence>
<keyword evidence="1" id="KW-0812">Transmembrane</keyword>
<feature type="transmembrane region" description="Helical" evidence="1">
    <location>
        <begin position="50"/>
        <end position="73"/>
    </location>
</feature>
<evidence type="ECO:0000313" key="3">
    <source>
        <dbReference type="EMBL" id="KAG1790806.1"/>
    </source>
</evidence>
<dbReference type="EMBL" id="JABBWE010000047">
    <property type="protein sequence ID" value="KAG1790806.1"/>
    <property type="molecule type" value="Genomic_DNA"/>
</dbReference>
<dbReference type="AlphaFoldDB" id="A0A9P7AJL0"/>
<dbReference type="Pfam" id="PF20151">
    <property type="entry name" value="DUF6533"/>
    <property type="match status" value="1"/>
</dbReference>
<comment type="caution">
    <text evidence="3">The sequence shown here is derived from an EMBL/GenBank/DDBJ whole genome shotgun (WGS) entry which is preliminary data.</text>
</comment>
<feature type="transmembrane region" description="Helical" evidence="1">
    <location>
        <begin position="20"/>
        <end position="38"/>
    </location>
</feature>
<gene>
    <name evidence="3" type="ORF">HD556DRAFT_1487914</name>
</gene>
<accession>A0A9P7AJL0</accession>
<keyword evidence="1" id="KW-0472">Membrane</keyword>
<evidence type="ECO:0000313" key="4">
    <source>
        <dbReference type="Proteomes" id="UP000719766"/>
    </source>
</evidence>
<organism evidence="3 4">
    <name type="scientific">Suillus plorans</name>
    <dbReference type="NCBI Taxonomy" id="116603"/>
    <lineage>
        <taxon>Eukaryota</taxon>
        <taxon>Fungi</taxon>
        <taxon>Dikarya</taxon>
        <taxon>Basidiomycota</taxon>
        <taxon>Agaricomycotina</taxon>
        <taxon>Agaricomycetes</taxon>
        <taxon>Agaricomycetidae</taxon>
        <taxon>Boletales</taxon>
        <taxon>Suillineae</taxon>
        <taxon>Suillaceae</taxon>
        <taxon>Suillus</taxon>
    </lineage>
</organism>
<dbReference type="Proteomes" id="UP000719766">
    <property type="component" value="Unassembled WGS sequence"/>
</dbReference>
<evidence type="ECO:0000256" key="1">
    <source>
        <dbReference type="SAM" id="Phobius"/>
    </source>
</evidence>
<name>A0A9P7AJL0_9AGAM</name>
<feature type="transmembrane region" description="Helical" evidence="1">
    <location>
        <begin position="85"/>
        <end position="107"/>
    </location>
</feature>
<proteinExistence type="predicted"/>
<sequence>MTMVSDDPAWWLTINANRSLSYYIVAVLVGVTYDWALTFGQEVELIWVRYLGILSAAYVRKATQLVLTFIVFASSDQWHSIQCSISYNVWNWIVDVAYVMLWVIMVTRLHAMYQRSRKILIFLIVTFLAVSILNGVTTVMMTMQISGGELNCG</sequence>
<feature type="domain" description="DUF6533" evidence="2">
    <location>
        <begin position="22"/>
        <end position="58"/>
    </location>
</feature>